<feature type="compositionally biased region" description="Polar residues" evidence="1">
    <location>
        <begin position="45"/>
        <end position="63"/>
    </location>
</feature>
<feature type="compositionally biased region" description="Basic residues" evidence="1">
    <location>
        <begin position="87"/>
        <end position="98"/>
    </location>
</feature>
<reference evidence="2" key="1">
    <citation type="journal article" date="2020" name="Stud. Mycol.">
        <title>101 Dothideomycetes genomes: a test case for predicting lifestyles and emergence of pathogens.</title>
        <authorList>
            <person name="Haridas S."/>
            <person name="Albert R."/>
            <person name="Binder M."/>
            <person name="Bloem J."/>
            <person name="Labutti K."/>
            <person name="Salamov A."/>
            <person name="Andreopoulos B."/>
            <person name="Baker S."/>
            <person name="Barry K."/>
            <person name="Bills G."/>
            <person name="Bluhm B."/>
            <person name="Cannon C."/>
            <person name="Castanera R."/>
            <person name="Culley D."/>
            <person name="Daum C."/>
            <person name="Ezra D."/>
            <person name="Gonzalez J."/>
            <person name="Henrissat B."/>
            <person name="Kuo A."/>
            <person name="Liang C."/>
            <person name="Lipzen A."/>
            <person name="Lutzoni F."/>
            <person name="Magnuson J."/>
            <person name="Mondo S."/>
            <person name="Nolan M."/>
            <person name="Ohm R."/>
            <person name="Pangilinan J."/>
            <person name="Park H.-J."/>
            <person name="Ramirez L."/>
            <person name="Alfaro M."/>
            <person name="Sun H."/>
            <person name="Tritt A."/>
            <person name="Yoshinaga Y."/>
            <person name="Zwiers L.-H."/>
            <person name="Turgeon B."/>
            <person name="Goodwin S."/>
            <person name="Spatafora J."/>
            <person name="Crous P."/>
            <person name="Grigoriev I."/>
        </authorList>
    </citation>
    <scope>NUCLEOTIDE SEQUENCE</scope>
    <source>
        <strain evidence="2">CBS 122367</strain>
    </source>
</reference>
<dbReference type="AlphaFoldDB" id="A0A6G1JBI4"/>
<gene>
    <name evidence="2" type="ORF">K458DRAFT_191654</name>
</gene>
<feature type="region of interest" description="Disordered" evidence="1">
    <location>
        <begin position="1"/>
        <end position="112"/>
    </location>
</feature>
<protein>
    <submittedName>
        <fullName evidence="2">Uncharacterized protein</fullName>
    </submittedName>
</protein>
<sequence>MFRRYCSPSNQPHHIPLQRSRTLPFPTIPLPRPDHPATIPPAPPSTHQSSGRLSPHPNFTTSLVAPHPRINKSAPNLFQPNPIQKQPRPRAKIKKRSKTPASRASRHLASGPFFSTSTCTAPQHQDPSWHFSSCELHVPSDQI</sequence>
<evidence type="ECO:0000256" key="1">
    <source>
        <dbReference type="SAM" id="MobiDB-lite"/>
    </source>
</evidence>
<dbReference type="EMBL" id="MU005575">
    <property type="protein sequence ID" value="KAF2687525.1"/>
    <property type="molecule type" value="Genomic_DNA"/>
</dbReference>
<evidence type="ECO:0000313" key="3">
    <source>
        <dbReference type="Proteomes" id="UP000799291"/>
    </source>
</evidence>
<organism evidence="2 3">
    <name type="scientific">Lentithecium fluviatile CBS 122367</name>
    <dbReference type="NCBI Taxonomy" id="1168545"/>
    <lineage>
        <taxon>Eukaryota</taxon>
        <taxon>Fungi</taxon>
        <taxon>Dikarya</taxon>
        <taxon>Ascomycota</taxon>
        <taxon>Pezizomycotina</taxon>
        <taxon>Dothideomycetes</taxon>
        <taxon>Pleosporomycetidae</taxon>
        <taxon>Pleosporales</taxon>
        <taxon>Massarineae</taxon>
        <taxon>Lentitheciaceae</taxon>
        <taxon>Lentithecium</taxon>
    </lineage>
</organism>
<dbReference type="Proteomes" id="UP000799291">
    <property type="component" value="Unassembled WGS sequence"/>
</dbReference>
<feature type="compositionally biased region" description="Polar residues" evidence="1">
    <location>
        <begin position="73"/>
        <end position="84"/>
    </location>
</feature>
<proteinExistence type="predicted"/>
<evidence type="ECO:0000313" key="2">
    <source>
        <dbReference type="EMBL" id="KAF2687525.1"/>
    </source>
</evidence>
<keyword evidence="3" id="KW-1185">Reference proteome</keyword>
<name>A0A6G1JBI4_9PLEO</name>
<accession>A0A6G1JBI4</accession>